<evidence type="ECO:0000256" key="9">
    <source>
        <dbReference type="HAMAP-Rule" id="MF_00087"/>
    </source>
</evidence>
<dbReference type="OrthoDB" id="110209at2"/>
<dbReference type="InterPro" id="IPR015896">
    <property type="entry name" value="4pyrrol_synth_GluRdtase_dimer"/>
</dbReference>
<dbReference type="Pfam" id="PF05201">
    <property type="entry name" value="GlutR_N"/>
    <property type="match status" value="1"/>
</dbReference>
<dbReference type="GO" id="GO:0019353">
    <property type="term" value="P:protoporphyrinogen IX biosynthetic process from glutamate"/>
    <property type="evidence" value="ECO:0007669"/>
    <property type="project" value="TreeGrafter"/>
</dbReference>
<evidence type="ECO:0000313" key="17">
    <source>
        <dbReference type="EMBL" id="SFD59332.1"/>
    </source>
</evidence>
<evidence type="ECO:0000256" key="2">
    <source>
        <dbReference type="ARBA" id="ARBA00005916"/>
    </source>
</evidence>
<feature type="binding site" evidence="9 11">
    <location>
        <begin position="113"/>
        <end position="115"/>
    </location>
    <ligand>
        <name>substrate</name>
    </ligand>
</feature>
<dbReference type="HAMAP" id="MF_00087">
    <property type="entry name" value="Glu_tRNA_reductase"/>
    <property type="match status" value="1"/>
</dbReference>
<dbReference type="STRING" id="1123397.SAMN05660831_01931"/>
<dbReference type="InterPro" id="IPR006151">
    <property type="entry name" value="Shikm_DH/Glu-tRNA_Rdtase"/>
</dbReference>
<evidence type="ECO:0000256" key="13">
    <source>
        <dbReference type="RuleBase" id="RU000584"/>
    </source>
</evidence>
<feature type="domain" description="Glutamyl-tRNA reductase N-terminal" evidence="16">
    <location>
        <begin position="7"/>
        <end position="155"/>
    </location>
</feature>
<organism evidence="17 18">
    <name type="scientific">Thiohalospira halophila DSM 15071</name>
    <dbReference type="NCBI Taxonomy" id="1123397"/>
    <lineage>
        <taxon>Bacteria</taxon>
        <taxon>Pseudomonadati</taxon>
        <taxon>Pseudomonadota</taxon>
        <taxon>Gammaproteobacteria</taxon>
        <taxon>Thiohalospirales</taxon>
        <taxon>Thiohalospiraceae</taxon>
        <taxon>Thiohalospira</taxon>
    </lineage>
</organism>
<comment type="caution">
    <text evidence="9">Lacks conserved residue(s) required for the propagation of feature annotation.</text>
</comment>
<dbReference type="Gene3D" id="3.30.460.30">
    <property type="entry name" value="Glutamyl-tRNA reductase, N-terminal domain"/>
    <property type="match status" value="1"/>
</dbReference>
<dbReference type="InterPro" id="IPR036291">
    <property type="entry name" value="NAD(P)-bd_dom_sf"/>
</dbReference>
<feature type="binding site" evidence="9 11">
    <location>
        <begin position="49"/>
        <end position="52"/>
    </location>
    <ligand>
        <name>substrate</name>
    </ligand>
</feature>
<evidence type="ECO:0000256" key="5">
    <source>
        <dbReference type="ARBA" id="ARBA00023002"/>
    </source>
</evidence>
<dbReference type="GO" id="GO:0050661">
    <property type="term" value="F:NADP binding"/>
    <property type="evidence" value="ECO:0007669"/>
    <property type="project" value="InterPro"/>
</dbReference>
<dbReference type="CDD" id="cd05213">
    <property type="entry name" value="NAD_bind_Glutamyl_tRNA_reduct"/>
    <property type="match status" value="1"/>
</dbReference>
<dbReference type="PANTHER" id="PTHR43013:SF1">
    <property type="entry name" value="GLUTAMYL-TRNA REDUCTASE"/>
    <property type="match status" value="1"/>
</dbReference>
<comment type="domain">
    <text evidence="9">Possesses an unusual extended V-shaped dimeric structure with each monomer consisting of three distinct domains arranged along a curved 'spinal' alpha-helix. The N-terminal catalytic domain specifically recognizes the glutamate moiety of the substrate. The second domain is the NADPH-binding domain, and the third C-terminal domain is responsible for dimerization.</text>
</comment>
<sequence>MSLIAFGLNHRTAPVAIREQVAFPPERLDEALADLRASVGVEEAAILSTCNRTEIYCGGDRPPATEELVSWFSRYHDLEPANVAPYVYVHPDRDAVRQVMRVASGLDSLVLGEPQILGQLKGAYEAATAAGSVGGQLNRLFQQTFAAAKQVRTDTAIGASAVSVAYAAVSLARQFFDDLGHHTALLLGAGETNDLVARHLHEAGIGRVIVANRTVERARDVAHPVNGFAIGLDEVEAHLAEADLVVSATASEEPLITKAMAKRIVKKRRHRPVLMVDIAVPRDIDPAAGELDDIYLYAVDDLQAIIKEGLRSRQAAAMQAEEIIDARADHYMAWLRAQDAVGTIRTFREHTHQLQAEEFDRARRQIAAGRDPEAVLAEFGRRLTNKFIHTPTVAMNQAAQRGDEEIVRAARHLFDIPEDDAQ</sequence>
<dbReference type="SUPFAM" id="SSF51735">
    <property type="entry name" value="NAD(P)-binding Rossmann-fold domains"/>
    <property type="match status" value="1"/>
</dbReference>
<evidence type="ECO:0000256" key="4">
    <source>
        <dbReference type="ARBA" id="ARBA00022857"/>
    </source>
</evidence>
<evidence type="ECO:0000256" key="6">
    <source>
        <dbReference type="ARBA" id="ARBA00023244"/>
    </source>
</evidence>
<feature type="domain" description="Quinate/shikimate 5-dehydrogenase/glutamyl-tRNA reductase" evidence="15">
    <location>
        <begin position="171"/>
        <end position="305"/>
    </location>
</feature>
<feature type="binding site" evidence="9 11">
    <location>
        <position position="119"/>
    </location>
    <ligand>
        <name>substrate</name>
    </ligand>
</feature>
<dbReference type="NCBIfam" id="TIGR01035">
    <property type="entry name" value="hemA"/>
    <property type="match status" value="1"/>
</dbReference>
<evidence type="ECO:0000313" key="18">
    <source>
        <dbReference type="Proteomes" id="UP000198611"/>
    </source>
</evidence>
<dbReference type="EC" id="1.2.1.70" evidence="3 9"/>
<dbReference type="PANTHER" id="PTHR43013">
    <property type="entry name" value="GLUTAMYL-TRNA REDUCTASE"/>
    <property type="match status" value="1"/>
</dbReference>
<keyword evidence="6 9" id="KW-0627">Porphyrin biosynthesis</keyword>
<dbReference type="EMBL" id="FOMJ01000006">
    <property type="protein sequence ID" value="SFD59332.1"/>
    <property type="molecule type" value="Genomic_DNA"/>
</dbReference>
<feature type="active site" description="Nucleophile" evidence="9 10">
    <location>
        <position position="50"/>
    </location>
</feature>
<comment type="pathway">
    <text evidence="1 9 13">Porphyrin-containing compound metabolism; protoporphyrin-IX biosynthesis; 5-aminolevulinate from L-glutamyl-tRNA(Glu): step 1/2.</text>
</comment>
<feature type="binding site" evidence="9 11">
    <location>
        <position position="108"/>
    </location>
    <ligand>
        <name>substrate</name>
    </ligand>
</feature>
<feature type="binding site" evidence="9 12">
    <location>
        <begin position="188"/>
        <end position="193"/>
    </location>
    <ligand>
        <name>NADP(+)</name>
        <dbReference type="ChEBI" id="CHEBI:58349"/>
    </ligand>
</feature>
<dbReference type="RefSeq" id="WP_093428559.1">
    <property type="nucleotide sequence ID" value="NZ_FOMJ01000006.1"/>
</dbReference>
<proteinExistence type="inferred from homology"/>
<comment type="subunit">
    <text evidence="9">Homodimer.</text>
</comment>
<dbReference type="InterPro" id="IPR036453">
    <property type="entry name" value="GluRdtase_dimer_dom_sf"/>
</dbReference>
<comment type="miscellaneous">
    <text evidence="9">During catalysis, the active site Cys acts as a nucleophile attacking the alpha-carbonyl group of tRNA-bound glutamate with the formation of a thioester intermediate between enzyme and glutamate, and the concomitant release of tRNA(Glu). The thioester intermediate is finally reduced by direct hydride transfer from NADPH, to form the product GSA.</text>
</comment>
<keyword evidence="18" id="KW-1185">Reference proteome</keyword>
<keyword evidence="5 9" id="KW-0560">Oxidoreductase</keyword>
<evidence type="ECO:0000259" key="14">
    <source>
        <dbReference type="Pfam" id="PF00745"/>
    </source>
</evidence>
<accession>A0A1I1TKZ9</accession>
<comment type="catalytic activity">
    <reaction evidence="7 9 13">
        <text>(S)-4-amino-5-oxopentanoate + tRNA(Glu) + NADP(+) = L-glutamyl-tRNA(Glu) + NADPH + H(+)</text>
        <dbReference type="Rhea" id="RHEA:12344"/>
        <dbReference type="Rhea" id="RHEA-COMP:9663"/>
        <dbReference type="Rhea" id="RHEA-COMP:9680"/>
        <dbReference type="ChEBI" id="CHEBI:15378"/>
        <dbReference type="ChEBI" id="CHEBI:57501"/>
        <dbReference type="ChEBI" id="CHEBI:57783"/>
        <dbReference type="ChEBI" id="CHEBI:58349"/>
        <dbReference type="ChEBI" id="CHEBI:78442"/>
        <dbReference type="ChEBI" id="CHEBI:78520"/>
        <dbReference type="EC" id="1.2.1.70"/>
    </reaction>
</comment>
<dbReference type="PIRSF" id="PIRSF000445">
    <property type="entry name" value="4pyrrol_synth_GluRdtase"/>
    <property type="match status" value="1"/>
</dbReference>
<dbReference type="Pfam" id="PF01488">
    <property type="entry name" value="Shikimate_DH"/>
    <property type="match status" value="1"/>
</dbReference>
<evidence type="ECO:0000259" key="16">
    <source>
        <dbReference type="Pfam" id="PF05201"/>
    </source>
</evidence>
<evidence type="ECO:0000256" key="11">
    <source>
        <dbReference type="PIRSR" id="PIRSR000445-2"/>
    </source>
</evidence>
<feature type="domain" description="Tetrapyrrole biosynthesis glutamyl-tRNA reductase dimerisation" evidence="14">
    <location>
        <begin position="319"/>
        <end position="416"/>
    </location>
</feature>
<evidence type="ECO:0000256" key="1">
    <source>
        <dbReference type="ARBA" id="ARBA00005059"/>
    </source>
</evidence>
<dbReference type="GO" id="GO:0008883">
    <property type="term" value="F:glutamyl-tRNA reductase activity"/>
    <property type="evidence" value="ECO:0007669"/>
    <property type="project" value="UniProtKB-UniRule"/>
</dbReference>
<dbReference type="InterPro" id="IPR015895">
    <property type="entry name" value="4pyrrol_synth_GluRdtase_N"/>
</dbReference>
<dbReference type="Gene3D" id="3.40.50.720">
    <property type="entry name" value="NAD(P)-binding Rossmann-like Domain"/>
    <property type="match status" value="1"/>
</dbReference>
<dbReference type="UniPathway" id="UPA00251">
    <property type="reaction ID" value="UER00316"/>
</dbReference>
<evidence type="ECO:0000256" key="12">
    <source>
        <dbReference type="PIRSR" id="PIRSR000445-3"/>
    </source>
</evidence>
<evidence type="ECO:0000256" key="7">
    <source>
        <dbReference type="ARBA" id="ARBA00047464"/>
    </source>
</evidence>
<evidence type="ECO:0000256" key="3">
    <source>
        <dbReference type="ARBA" id="ARBA00012970"/>
    </source>
</evidence>
<dbReference type="FunFam" id="3.40.50.720:FF:000031">
    <property type="entry name" value="Glutamyl-tRNA reductase"/>
    <property type="match status" value="1"/>
</dbReference>
<keyword evidence="4 9" id="KW-0521">NADP</keyword>
<dbReference type="Proteomes" id="UP000198611">
    <property type="component" value="Unassembled WGS sequence"/>
</dbReference>
<evidence type="ECO:0000259" key="15">
    <source>
        <dbReference type="Pfam" id="PF01488"/>
    </source>
</evidence>
<dbReference type="InterPro" id="IPR036343">
    <property type="entry name" value="GluRdtase_N_sf"/>
</dbReference>
<comment type="function">
    <text evidence="9">Catalyzes the NADPH-dependent reduction of glutamyl-tRNA(Glu) to glutamate 1-semialdehyde (GSA).</text>
</comment>
<dbReference type="AlphaFoldDB" id="A0A1I1TKZ9"/>
<protein>
    <recommendedName>
        <fullName evidence="8 9">Glutamyl-tRNA reductase</fullName>
        <shortName evidence="9">GluTR</shortName>
        <ecNumber evidence="3 9">1.2.1.70</ecNumber>
    </recommendedName>
</protein>
<evidence type="ECO:0000256" key="10">
    <source>
        <dbReference type="PIRSR" id="PIRSR000445-1"/>
    </source>
</evidence>
<dbReference type="InterPro" id="IPR000343">
    <property type="entry name" value="4pyrrol_synth_GluRdtase"/>
</dbReference>
<reference evidence="17 18" key="1">
    <citation type="submission" date="2016-10" db="EMBL/GenBank/DDBJ databases">
        <authorList>
            <person name="de Groot N.N."/>
        </authorList>
    </citation>
    <scope>NUCLEOTIDE SEQUENCE [LARGE SCALE GENOMIC DNA]</scope>
    <source>
        <strain evidence="17 18">HL3</strain>
    </source>
</reference>
<dbReference type="SUPFAM" id="SSF69075">
    <property type="entry name" value="Glutamyl tRNA-reductase dimerization domain"/>
    <property type="match status" value="1"/>
</dbReference>
<name>A0A1I1TKZ9_9GAMM</name>
<gene>
    <name evidence="9" type="primary">hemA</name>
    <name evidence="17" type="ORF">SAMN05660831_01931</name>
</gene>
<dbReference type="SUPFAM" id="SSF69742">
    <property type="entry name" value="Glutamyl tRNA-reductase catalytic, N-terminal domain"/>
    <property type="match status" value="1"/>
</dbReference>
<dbReference type="Pfam" id="PF00745">
    <property type="entry name" value="GlutR_dimer"/>
    <property type="match status" value="1"/>
</dbReference>
<dbReference type="FunFam" id="3.30.460.30:FF:000001">
    <property type="entry name" value="Glutamyl-tRNA reductase"/>
    <property type="match status" value="1"/>
</dbReference>
<evidence type="ECO:0000256" key="8">
    <source>
        <dbReference type="ARBA" id="ARBA00068659"/>
    </source>
</evidence>
<comment type="similarity">
    <text evidence="2 9 13">Belongs to the glutamyl-tRNA reductase family.</text>
</comment>